<proteinExistence type="predicted"/>
<evidence type="ECO:0000313" key="4">
    <source>
        <dbReference type="EMBL" id="MBB4622114.1"/>
    </source>
</evidence>
<feature type="domain" description="DUF6383" evidence="3">
    <location>
        <begin position="1369"/>
        <end position="1441"/>
    </location>
</feature>
<evidence type="ECO:0000256" key="2">
    <source>
        <dbReference type="SAM" id="SignalP"/>
    </source>
</evidence>
<accession>A0ABR6KL68</accession>
<feature type="chain" id="PRO_5045635451" evidence="2">
    <location>
        <begin position="24"/>
        <end position="1442"/>
    </location>
</feature>
<comment type="caution">
    <text evidence="4">The sequence shown here is derived from an EMBL/GenBank/DDBJ whole genome shotgun (WGS) entry which is preliminary data.</text>
</comment>
<feature type="signal peptide" evidence="2">
    <location>
        <begin position="1"/>
        <end position="23"/>
    </location>
</feature>
<evidence type="ECO:0000313" key="5">
    <source>
        <dbReference type="Proteomes" id="UP000533637"/>
    </source>
</evidence>
<keyword evidence="1" id="KW-0175">Coiled coil</keyword>
<dbReference type="Proteomes" id="UP000533637">
    <property type="component" value="Unassembled WGS sequence"/>
</dbReference>
<sequence>MNKKFSTLVAGMLLATTVGTGYAQTQDVYTKATAPSIEAVSKVTDGRAYQLSDGYNVLVMQKVKDLQGGGFHYELAFVPYFQANIGESLWTVEKDSNVDKSRTAFIFRNLAHHLTLSFDPAKAQDYKGGAWTASHLGGKDVSWTWMLDEAGENLTIARTPETYIHADSIMTLLPASDGSGKVAAVKYATKDVQERVDFFRIKPVVAGPVWLSKYDLNSKLQTQADDKVAFAFAKGVSDGMPNKWVEQEYEAVDPKPGTLSYGEVADAYEAYEKAYAVYEAKVKLVDAALEALNDQKEDYAVTAKMLKEEKGNYNELVKQLQEISVSLRGHRYDLEDLNKRLQSIDESIKNNANINDDLKKKIEGLHTTLVHAVDALEEAQALVDTRNDELSAANEEVMAATEAWSVALSKKNVAYQKDLLAKKYFDAVKTNTDNKFDLVTLSLFNTVYLDDTKSWNDFFALVDIATESDKELFFELAKELYDNAKTAGIDETVAITSDINDVNTGLGKVTNDYVTSVNDAYKVTEQEAEDAASELEKCTVAVNESVANKADAEEALETAKAKEEKARTEYITVRNSIIHNNELDKDLLALLNKLEDQKSELEATIEKEENEEATLRKSCTTSIDRILALSQDLEFDKGDVIYHMHKWALADRAAAKAARTAQGLYAVYANLNAVKTPYWLSLKADDGKYLMVDTAYLSEEVAGINHLTFNTREYKKFENPNAPLAARDINGRFNFRFLYFPTQDSLRIEADGYNQKDVTTTYWKDRADSEIRYKASYAPGFEQNLVKVAVLGNHREVTVGSSEYIKRPNALEWTINDRIGLSLAGPVNVINVPAGLYYLDIVKANTQENGARLMLDVDNYSLTKVTPADQGKMDFAHLPAAKWYVEATPTDFGGYPNIYNMETGEKLNLGAYTVEEKDGKYYVTISQYIYQGSVEEKNDTFVLSVAPESEEGYYRTATGDPRALFTLGYLNISSGLNVEVGNKTINNDSVLVVSADSEDKFRLHRIGDNKEYGYGNSLERGLYQISLYNPNKLNQHNKYVQITNVDGTEMMVVSNAASATNFYLKEVNDVDGTHYYALINAAWDKKAGVVDATGLIKAEDITAETRTSAFALVVDSTRYYREFTKEELGEKNILKFYRTRSTDKEYLYASEAAELNLLAVEGKGDNAEALAEMTVIPTTETGVLMPQYFIARNVTEQKGSVKWCGEDHTSLADSLSCDHTHVTPDTLFGNFLVNLKIDAKYNKYNWENKYTRLAFLKGYVVKEEGTMPGTGNYTKLFVDGKQVTIAENKHNAAKFEFRLINDDEAQDFLIESESWKNDNAFAGAARPMTEGGWLKVQNGVPVIVKDNFENFDASSADIYNVESSEGSSVANEDITTSTITVIASNGAVIVKGAEGKKVVINNVLGQTIANTVVTSSEATIAVPAGVVYVKVEGEAAVPAIVK</sequence>
<reference evidence="4 5" key="1">
    <citation type="submission" date="2020-08" db="EMBL/GenBank/DDBJ databases">
        <title>Genomic Encyclopedia of Type Strains, Phase IV (KMG-IV): sequencing the most valuable type-strain genomes for metagenomic binning, comparative biology and taxonomic classification.</title>
        <authorList>
            <person name="Goeker M."/>
        </authorList>
    </citation>
    <scope>NUCLEOTIDE SEQUENCE [LARGE SCALE GENOMIC DNA]</scope>
    <source>
        <strain evidence="4 5">DSM 102983</strain>
    </source>
</reference>
<gene>
    <name evidence="4" type="ORF">GGQ57_002011</name>
</gene>
<protein>
    <submittedName>
        <fullName evidence="4">Nuclease with TOPRIM domain</fullName>
    </submittedName>
</protein>
<dbReference type="RefSeq" id="WP_183670448.1">
    <property type="nucleotide sequence ID" value="NZ_BMPB01000001.1"/>
</dbReference>
<organism evidence="4 5">
    <name type="scientific">Parabacteroides faecis</name>
    <dbReference type="NCBI Taxonomy" id="1217282"/>
    <lineage>
        <taxon>Bacteria</taxon>
        <taxon>Pseudomonadati</taxon>
        <taxon>Bacteroidota</taxon>
        <taxon>Bacteroidia</taxon>
        <taxon>Bacteroidales</taxon>
        <taxon>Tannerellaceae</taxon>
        <taxon>Parabacteroides</taxon>
    </lineage>
</organism>
<keyword evidence="5" id="KW-1185">Reference proteome</keyword>
<keyword evidence="2" id="KW-0732">Signal</keyword>
<name>A0ABR6KL68_9BACT</name>
<feature type="coiled-coil region" evidence="1">
    <location>
        <begin position="542"/>
        <end position="618"/>
    </location>
</feature>
<dbReference type="InterPro" id="IPR045963">
    <property type="entry name" value="DUF6383"/>
</dbReference>
<dbReference type="Pfam" id="PF19910">
    <property type="entry name" value="DUF6383"/>
    <property type="match status" value="1"/>
</dbReference>
<evidence type="ECO:0000259" key="3">
    <source>
        <dbReference type="Pfam" id="PF19910"/>
    </source>
</evidence>
<feature type="coiled-coil region" evidence="1">
    <location>
        <begin position="275"/>
        <end position="323"/>
    </location>
</feature>
<dbReference type="EMBL" id="JACHOC010000003">
    <property type="protein sequence ID" value="MBB4622114.1"/>
    <property type="molecule type" value="Genomic_DNA"/>
</dbReference>
<evidence type="ECO:0000256" key="1">
    <source>
        <dbReference type="SAM" id="Coils"/>
    </source>
</evidence>